<feature type="chain" id="PRO_5046361249" evidence="1">
    <location>
        <begin position="21"/>
        <end position="260"/>
    </location>
</feature>
<dbReference type="EMBL" id="JBHTJG010000005">
    <property type="protein sequence ID" value="MFD0947070.1"/>
    <property type="molecule type" value="Genomic_DNA"/>
</dbReference>
<reference evidence="3" key="1">
    <citation type="journal article" date="2019" name="Int. J. Syst. Evol. Microbiol.">
        <title>The Global Catalogue of Microorganisms (GCM) 10K type strain sequencing project: providing services to taxonomists for standard genome sequencing and annotation.</title>
        <authorList>
            <consortium name="The Broad Institute Genomics Platform"/>
            <consortium name="The Broad Institute Genome Sequencing Center for Infectious Disease"/>
            <person name="Wu L."/>
            <person name="Ma J."/>
        </authorList>
    </citation>
    <scope>NUCLEOTIDE SEQUENCE [LARGE SCALE GENOMIC DNA]</scope>
    <source>
        <strain evidence="3">CCUG 62982</strain>
    </source>
</reference>
<proteinExistence type="predicted"/>
<evidence type="ECO:0000313" key="3">
    <source>
        <dbReference type="Proteomes" id="UP001596977"/>
    </source>
</evidence>
<keyword evidence="3" id="KW-1185">Reference proteome</keyword>
<organism evidence="2 3">
    <name type="scientific">Sphingomonas canadensis</name>
    <dbReference type="NCBI Taxonomy" id="1219257"/>
    <lineage>
        <taxon>Bacteria</taxon>
        <taxon>Pseudomonadati</taxon>
        <taxon>Pseudomonadota</taxon>
        <taxon>Alphaproteobacteria</taxon>
        <taxon>Sphingomonadales</taxon>
        <taxon>Sphingomonadaceae</taxon>
        <taxon>Sphingomonas</taxon>
    </lineage>
</organism>
<dbReference type="Proteomes" id="UP001596977">
    <property type="component" value="Unassembled WGS sequence"/>
</dbReference>
<evidence type="ECO:0000256" key="1">
    <source>
        <dbReference type="SAM" id="SignalP"/>
    </source>
</evidence>
<protein>
    <submittedName>
        <fullName evidence="2">Uncharacterized protein</fullName>
    </submittedName>
</protein>
<dbReference type="RefSeq" id="WP_264944595.1">
    <property type="nucleotide sequence ID" value="NZ_JAPDRA010000005.1"/>
</dbReference>
<evidence type="ECO:0000313" key="2">
    <source>
        <dbReference type="EMBL" id="MFD0947070.1"/>
    </source>
</evidence>
<feature type="signal peptide" evidence="1">
    <location>
        <begin position="1"/>
        <end position="20"/>
    </location>
</feature>
<comment type="caution">
    <text evidence="2">The sequence shown here is derived from an EMBL/GenBank/DDBJ whole genome shotgun (WGS) entry which is preliminary data.</text>
</comment>
<accession>A0ABW3H9F3</accession>
<keyword evidence="1" id="KW-0732">Signal</keyword>
<gene>
    <name evidence="2" type="ORF">ACFQ1E_12035</name>
</gene>
<name>A0ABW3H9F3_9SPHN</name>
<sequence>MRVSAFAIVVGTLWSSAASAQCASYVGQTVAPVLFEQVIASFGNIAPKGEFETTAAYQARVAAAGGGGPLIISKKPEDPKYFAYDADNQVLRVQSYAFHNTNIGWWEAFYEAKPAGITASTMSNIAIVISQTEKANGTYRAQNSYGASTDVVKIDRTTYSIFEREAPPGQYNVFDAEKDGNLGSIPMDIATAQRTKPTLRIAFVVVPKAPYLVEGTHSVGRVTVSNPRDVTEHFKIMIADLQCGLLMDSVNKVLAAYPTR</sequence>